<protein>
    <submittedName>
        <fullName evidence="1 2">Uncharacterized protein</fullName>
    </submittedName>
</protein>
<dbReference type="AlphaFoldDB" id="A0A072VRN6"/>
<evidence type="ECO:0000313" key="2">
    <source>
        <dbReference type="EnsemblPlants" id="KEH40785"/>
    </source>
</evidence>
<name>A0A072VRN6_MEDTR</name>
<gene>
    <name evidence="1" type="ordered locus">MTR_1g035310</name>
</gene>
<evidence type="ECO:0000313" key="1">
    <source>
        <dbReference type="EMBL" id="KEH40785.1"/>
    </source>
</evidence>
<accession>A0A072VRN6</accession>
<reference evidence="1 3" key="1">
    <citation type="journal article" date="2011" name="Nature">
        <title>The Medicago genome provides insight into the evolution of rhizobial symbioses.</title>
        <authorList>
            <person name="Young N.D."/>
            <person name="Debelle F."/>
            <person name="Oldroyd G.E."/>
            <person name="Geurts R."/>
            <person name="Cannon S.B."/>
            <person name="Udvardi M.K."/>
            <person name="Benedito V.A."/>
            <person name="Mayer K.F."/>
            <person name="Gouzy J."/>
            <person name="Schoof H."/>
            <person name="Van de Peer Y."/>
            <person name="Proost S."/>
            <person name="Cook D.R."/>
            <person name="Meyers B.C."/>
            <person name="Spannagl M."/>
            <person name="Cheung F."/>
            <person name="De Mita S."/>
            <person name="Krishnakumar V."/>
            <person name="Gundlach H."/>
            <person name="Zhou S."/>
            <person name="Mudge J."/>
            <person name="Bharti A.K."/>
            <person name="Murray J.D."/>
            <person name="Naoumkina M.A."/>
            <person name="Rosen B."/>
            <person name="Silverstein K.A."/>
            <person name="Tang H."/>
            <person name="Rombauts S."/>
            <person name="Zhao P.X."/>
            <person name="Zhou P."/>
            <person name="Barbe V."/>
            <person name="Bardou P."/>
            <person name="Bechner M."/>
            <person name="Bellec A."/>
            <person name="Berger A."/>
            <person name="Berges H."/>
            <person name="Bidwell S."/>
            <person name="Bisseling T."/>
            <person name="Choisne N."/>
            <person name="Couloux A."/>
            <person name="Denny R."/>
            <person name="Deshpande S."/>
            <person name="Dai X."/>
            <person name="Doyle J.J."/>
            <person name="Dudez A.M."/>
            <person name="Farmer A.D."/>
            <person name="Fouteau S."/>
            <person name="Franken C."/>
            <person name="Gibelin C."/>
            <person name="Gish J."/>
            <person name="Goldstein S."/>
            <person name="Gonzalez A.J."/>
            <person name="Green P.J."/>
            <person name="Hallab A."/>
            <person name="Hartog M."/>
            <person name="Hua A."/>
            <person name="Humphray S.J."/>
            <person name="Jeong D.H."/>
            <person name="Jing Y."/>
            <person name="Jocker A."/>
            <person name="Kenton S.M."/>
            <person name="Kim D.J."/>
            <person name="Klee K."/>
            <person name="Lai H."/>
            <person name="Lang C."/>
            <person name="Lin S."/>
            <person name="Macmil S.L."/>
            <person name="Magdelenat G."/>
            <person name="Matthews L."/>
            <person name="McCorrison J."/>
            <person name="Monaghan E.L."/>
            <person name="Mun J.H."/>
            <person name="Najar F.Z."/>
            <person name="Nicholson C."/>
            <person name="Noirot C."/>
            <person name="O'Bleness M."/>
            <person name="Paule C.R."/>
            <person name="Poulain J."/>
            <person name="Prion F."/>
            <person name="Qin B."/>
            <person name="Qu C."/>
            <person name="Retzel E.F."/>
            <person name="Riddle C."/>
            <person name="Sallet E."/>
            <person name="Samain S."/>
            <person name="Samson N."/>
            <person name="Sanders I."/>
            <person name="Saurat O."/>
            <person name="Scarpelli C."/>
            <person name="Schiex T."/>
            <person name="Segurens B."/>
            <person name="Severin A.J."/>
            <person name="Sherrier D.J."/>
            <person name="Shi R."/>
            <person name="Sims S."/>
            <person name="Singer S.R."/>
            <person name="Sinharoy S."/>
            <person name="Sterck L."/>
            <person name="Viollet A."/>
            <person name="Wang B.B."/>
            <person name="Wang K."/>
            <person name="Wang M."/>
            <person name="Wang X."/>
            <person name="Warfsmann J."/>
            <person name="Weissenbach J."/>
            <person name="White D.D."/>
            <person name="White J.D."/>
            <person name="Wiley G.B."/>
            <person name="Wincker P."/>
            <person name="Xing Y."/>
            <person name="Yang L."/>
            <person name="Yao Z."/>
            <person name="Ying F."/>
            <person name="Zhai J."/>
            <person name="Zhou L."/>
            <person name="Zuber A."/>
            <person name="Denarie J."/>
            <person name="Dixon R.A."/>
            <person name="May G.D."/>
            <person name="Schwartz D.C."/>
            <person name="Rogers J."/>
            <person name="Quetier F."/>
            <person name="Town C.D."/>
            <person name="Roe B.A."/>
        </authorList>
    </citation>
    <scope>NUCLEOTIDE SEQUENCE [LARGE SCALE GENOMIC DNA]</scope>
    <source>
        <strain evidence="1">A17</strain>
        <strain evidence="2 3">cv. Jemalong A17</strain>
    </source>
</reference>
<dbReference type="EMBL" id="CM001217">
    <property type="protein sequence ID" value="KEH40785.1"/>
    <property type="molecule type" value="Genomic_DNA"/>
</dbReference>
<keyword evidence="3" id="KW-1185">Reference proteome</keyword>
<dbReference type="Proteomes" id="UP000002051">
    <property type="component" value="Unassembled WGS sequence"/>
</dbReference>
<evidence type="ECO:0000313" key="3">
    <source>
        <dbReference type="Proteomes" id="UP000002051"/>
    </source>
</evidence>
<sequence>MKGGWKTPLYDSLVFCRKLISSSLGVSRRKNDRKGRKTQEFVPHGLPQAPLAPSCGQKFPAACFSSWIGAKCPVFFF</sequence>
<reference evidence="2" key="3">
    <citation type="submission" date="2015-04" db="UniProtKB">
        <authorList>
            <consortium name="EnsemblPlants"/>
        </authorList>
    </citation>
    <scope>IDENTIFICATION</scope>
    <source>
        <strain evidence="2">cv. Jemalong A17</strain>
    </source>
</reference>
<organism evidence="1 3">
    <name type="scientific">Medicago truncatula</name>
    <name type="common">Barrel medic</name>
    <name type="synonym">Medicago tribuloides</name>
    <dbReference type="NCBI Taxonomy" id="3880"/>
    <lineage>
        <taxon>Eukaryota</taxon>
        <taxon>Viridiplantae</taxon>
        <taxon>Streptophyta</taxon>
        <taxon>Embryophyta</taxon>
        <taxon>Tracheophyta</taxon>
        <taxon>Spermatophyta</taxon>
        <taxon>Magnoliopsida</taxon>
        <taxon>eudicotyledons</taxon>
        <taxon>Gunneridae</taxon>
        <taxon>Pentapetalae</taxon>
        <taxon>rosids</taxon>
        <taxon>fabids</taxon>
        <taxon>Fabales</taxon>
        <taxon>Fabaceae</taxon>
        <taxon>Papilionoideae</taxon>
        <taxon>50 kb inversion clade</taxon>
        <taxon>NPAAA clade</taxon>
        <taxon>Hologalegina</taxon>
        <taxon>IRL clade</taxon>
        <taxon>Trifolieae</taxon>
        <taxon>Medicago</taxon>
    </lineage>
</organism>
<dbReference type="HOGENOM" id="CLU_2641776_0_0_1"/>
<proteinExistence type="predicted"/>
<reference evidence="1 3" key="2">
    <citation type="journal article" date="2014" name="BMC Genomics">
        <title>An improved genome release (version Mt4.0) for the model legume Medicago truncatula.</title>
        <authorList>
            <person name="Tang H."/>
            <person name="Krishnakumar V."/>
            <person name="Bidwell S."/>
            <person name="Rosen B."/>
            <person name="Chan A."/>
            <person name="Zhou S."/>
            <person name="Gentzbittel L."/>
            <person name="Childs K.L."/>
            <person name="Yandell M."/>
            <person name="Gundlach H."/>
            <person name="Mayer K.F."/>
            <person name="Schwartz D.C."/>
            <person name="Town C.D."/>
        </authorList>
    </citation>
    <scope>GENOME REANNOTATION</scope>
    <source>
        <strain evidence="1">A17</strain>
        <strain evidence="2 3">cv. Jemalong A17</strain>
    </source>
</reference>
<dbReference type="EnsemblPlants" id="KEH40785">
    <property type="protein sequence ID" value="KEH40785"/>
    <property type="gene ID" value="MTR_1g035310"/>
</dbReference>